<name>G1XGQ1_ARTOA</name>
<dbReference type="AlphaFoldDB" id="G1XGQ1"/>
<dbReference type="Proteomes" id="UP000008784">
    <property type="component" value="Unassembled WGS sequence"/>
</dbReference>
<dbReference type="EMBL" id="ADOT01000151">
    <property type="protein sequence ID" value="EGX47674.1"/>
    <property type="molecule type" value="Genomic_DNA"/>
</dbReference>
<proteinExistence type="predicted"/>
<accession>G1XGQ1</accession>
<dbReference type="HOGENOM" id="CLU_1916569_0_0_1"/>
<dbReference type="RefSeq" id="XP_011123663.1">
    <property type="nucleotide sequence ID" value="XM_011125361.1"/>
</dbReference>
<dbReference type="InParanoid" id="G1XGQ1"/>
<evidence type="ECO:0000313" key="2">
    <source>
        <dbReference type="Proteomes" id="UP000008784"/>
    </source>
</evidence>
<gene>
    <name evidence="1" type="ORF">AOL_s00083g182</name>
</gene>
<sequence length="132" mass="14566">MHTLRLGNKYLRLDRYFLGHWLVPFSRRAFACVNASGQLVSAPYQILLLLDQMSLDTSLKGALPSAMGVCAGHYLLCLELSAGCQHGHAGYMGSFQFYCDGIGLPLTWVDWGQWLSHIKGPAASRTDMVCAE</sequence>
<dbReference type="GeneID" id="22894560"/>
<comment type="caution">
    <text evidence="1">The sequence shown here is derived from an EMBL/GenBank/DDBJ whole genome shotgun (WGS) entry which is preliminary data.</text>
</comment>
<evidence type="ECO:0000313" key="1">
    <source>
        <dbReference type="EMBL" id="EGX47674.1"/>
    </source>
</evidence>
<organism evidence="1 2">
    <name type="scientific">Arthrobotrys oligospora (strain ATCC 24927 / CBS 115.81 / DSM 1491)</name>
    <name type="common">Nematode-trapping fungus</name>
    <name type="synonym">Didymozoophaga oligospora</name>
    <dbReference type="NCBI Taxonomy" id="756982"/>
    <lineage>
        <taxon>Eukaryota</taxon>
        <taxon>Fungi</taxon>
        <taxon>Dikarya</taxon>
        <taxon>Ascomycota</taxon>
        <taxon>Pezizomycotina</taxon>
        <taxon>Orbiliomycetes</taxon>
        <taxon>Orbiliales</taxon>
        <taxon>Orbiliaceae</taxon>
        <taxon>Orbilia</taxon>
        <taxon>Orbilia oligospora</taxon>
    </lineage>
</organism>
<protein>
    <submittedName>
        <fullName evidence="1">Uncharacterized protein</fullName>
    </submittedName>
</protein>
<keyword evidence="2" id="KW-1185">Reference proteome</keyword>
<reference evidence="1 2" key="1">
    <citation type="journal article" date="2011" name="PLoS Pathog.">
        <title>Genomic and proteomic analyses of the fungus Arthrobotrys oligospora provide insights into nematode-trap formation.</title>
        <authorList>
            <person name="Yang J."/>
            <person name="Wang L."/>
            <person name="Ji X."/>
            <person name="Feng Y."/>
            <person name="Li X."/>
            <person name="Zou C."/>
            <person name="Xu J."/>
            <person name="Ren Y."/>
            <person name="Mi Q."/>
            <person name="Wu J."/>
            <person name="Liu S."/>
            <person name="Liu Y."/>
            <person name="Huang X."/>
            <person name="Wang H."/>
            <person name="Niu X."/>
            <person name="Li J."/>
            <person name="Liang L."/>
            <person name="Luo Y."/>
            <person name="Ji K."/>
            <person name="Zhou W."/>
            <person name="Yu Z."/>
            <person name="Li G."/>
            <person name="Liu Y."/>
            <person name="Li L."/>
            <person name="Qiao M."/>
            <person name="Feng L."/>
            <person name="Zhang K.-Q."/>
        </authorList>
    </citation>
    <scope>NUCLEOTIDE SEQUENCE [LARGE SCALE GENOMIC DNA]</scope>
    <source>
        <strain evidence="2">ATCC 24927 / CBS 115.81 / DSM 1491</strain>
    </source>
</reference>